<dbReference type="InterPro" id="IPR013785">
    <property type="entry name" value="Aldolase_TIM"/>
</dbReference>
<dbReference type="EMBL" id="AGNL01047488">
    <property type="protein sequence ID" value="EJK46872.1"/>
    <property type="molecule type" value="Genomic_DNA"/>
</dbReference>
<name>K0RJK9_THAOC</name>
<reference evidence="7 8" key="1">
    <citation type="journal article" date="2012" name="Genome Biol.">
        <title>Genome and low-iron response of an oceanic diatom adapted to chronic iron limitation.</title>
        <authorList>
            <person name="Lommer M."/>
            <person name="Specht M."/>
            <person name="Roy A.S."/>
            <person name="Kraemer L."/>
            <person name="Andreson R."/>
            <person name="Gutowska M.A."/>
            <person name="Wolf J."/>
            <person name="Bergner S.V."/>
            <person name="Schilhabel M.B."/>
            <person name="Klostermeier U.C."/>
            <person name="Beiko R.G."/>
            <person name="Rosenstiel P."/>
            <person name="Hippler M."/>
            <person name="Laroche J."/>
        </authorList>
    </citation>
    <scope>NUCLEOTIDE SEQUENCE [LARGE SCALE GENOMIC DNA]</scope>
    <source>
        <strain evidence="7 8">CCMP1005</strain>
    </source>
</reference>
<dbReference type="OMA" id="CHVNAGP"/>
<dbReference type="AlphaFoldDB" id="K0RJK9"/>
<dbReference type="OrthoDB" id="418407at2759"/>
<keyword evidence="2" id="KW-0479">Metal-binding</keyword>
<dbReference type="SFLD" id="SFLDS00029">
    <property type="entry name" value="Radical_SAM"/>
    <property type="match status" value="1"/>
</dbReference>
<protein>
    <recommendedName>
        <fullName evidence="9">DUF3641 domain-containing protein</fullName>
    </recommendedName>
</protein>
<evidence type="ECO:0000256" key="4">
    <source>
        <dbReference type="ARBA" id="ARBA00023014"/>
    </source>
</evidence>
<evidence type="ECO:0000313" key="7">
    <source>
        <dbReference type="EMBL" id="EJK46872.1"/>
    </source>
</evidence>
<gene>
    <name evidence="7" type="ORF">THAOC_34442</name>
</gene>
<dbReference type="PANTHER" id="PTHR43728:SF1">
    <property type="entry name" value="FE-S OXIDOREDUCTASE"/>
    <property type="match status" value="1"/>
</dbReference>
<dbReference type="Pfam" id="PF12345">
    <property type="entry name" value="DUF3641"/>
    <property type="match status" value="1"/>
</dbReference>
<comment type="caution">
    <text evidence="7">The sequence shown here is derived from an EMBL/GenBank/DDBJ whole genome shotgun (WGS) entry which is preliminary data.</text>
</comment>
<evidence type="ECO:0000256" key="3">
    <source>
        <dbReference type="ARBA" id="ARBA00023004"/>
    </source>
</evidence>
<organism evidence="7 8">
    <name type="scientific">Thalassiosira oceanica</name>
    <name type="common">Marine diatom</name>
    <dbReference type="NCBI Taxonomy" id="159749"/>
    <lineage>
        <taxon>Eukaryota</taxon>
        <taxon>Sar</taxon>
        <taxon>Stramenopiles</taxon>
        <taxon>Ochrophyta</taxon>
        <taxon>Bacillariophyta</taxon>
        <taxon>Coscinodiscophyceae</taxon>
        <taxon>Thalassiosirophycidae</taxon>
        <taxon>Thalassiosirales</taxon>
        <taxon>Thalassiosiraceae</taxon>
        <taxon>Thalassiosira</taxon>
    </lineage>
</organism>
<feature type="domain" description="Radical SAM core" evidence="5">
    <location>
        <begin position="149"/>
        <end position="293"/>
    </location>
</feature>
<dbReference type="Proteomes" id="UP000266841">
    <property type="component" value="Unassembled WGS sequence"/>
</dbReference>
<dbReference type="PANTHER" id="PTHR43728">
    <property type="entry name" value="SLR0304 PROTEIN"/>
    <property type="match status" value="1"/>
</dbReference>
<keyword evidence="4" id="KW-0411">Iron-sulfur</keyword>
<keyword evidence="3" id="KW-0408">Iron</keyword>
<dbReference type="InterPro" id="IPR024521">
    <property type="entry name" value="ArsS-like_C"/>
</dbReference>
<dbReference type="GO" id="GO:0046872">
    <property type="term" value="F:metal ion binding"/>
    <property type="evidence" value="ECO:0007669"/>
    <property type="project" value="UniProtKB-KW"/>
</dbReference>
<sequence length="444" mass="49001">MESMSHRRASDGRVGEGELVGEFGVAAAGGADAFTSSRYPRHRGTSCLEATVTDDANPNASLIETTLAEMESDAEFQELTEKIARIGVDGMTKEERTQRRRALDELGVPNFMTFVAEHEDRTGPGDESTASPIRNKKLFRSDPNILQLNIGLFCNQACNHCHVESSPLRKETMSSEVAARCLRLLQNSPHVDTLDLTGGAPELNAEFRFLVRMAREWAVENDRELTIIDRCNLTVLSEPGQEDLAEFLKDNRVDVVASLPCYGEENVDNQRGRGVFGRSIDGLLKLNEAGYGTAEGLSLTLVYNPGGPFLPPSQSSLEADYKRELDEKFGVKFNNLLTITNMPIKRFADFLAREGKMKEYMELLVNNYNPETVPGLMCLNTISVGWDGTLYDCDFNQQLGMDIQKLSVFDIECLTDLQKYSVKTDNHCFGCSAGAGSSCQGATV</sequence>
<dbReference type="GO" id="GO:0003824">
    <property type="term" value="F:catalytic activity"/>
    <property type="evidence" value="ECO:0007669"/>
    <property type="project" value="InterPro"/>
</dbReference>
<dbReference type="InterPro" id="IPR058240">
    <property type="entry name" value="rSAM_sf"/>
</dbReference>
<evidence type="ECO:0008006" key="9">
    <source>
        <dbReference type="Google" id="ProtNLM"/>
    </source>
</evidence>
<dbReference type="NCBIfam" id="TIGR04167">
    <property type="entry name" value="rSAM_SeCys"/>
    <property type="match status" value="1"/>
</dbReference>
<dbReference type="Gene3D" id="3.20.20.70">
    <property type="entry name" value="Aldolase class I"/>
    <property type="match status" value="1"/>
</dbReference>
<evidence type="ECO:0000256" key="2">
    <source>
        <dbReference type="ARBA" id="ARBA00022723"/>
    </source>
</evidence>
<evidence type="ECO:0000259" key="5">
    <source>
        <dbReference type="Pfam" id="PF04055"/>
    </source>
</evidence>
<dbReference type="CDD" id="cd01335">
    <property type="entry name" value="Radical_SAM"/>
    <property type="match status" value="1"/>
</dbReference>
<evidence type="ECO:0000313" key="8">
    <source>
        <dbReference type="Proteomes" id="UP000266841"/>
    </source>
</evidence>
<keyword evidence="1" id="KW-0949">S-adenosyl-L-methionine</keyword>
<proteinExistence type="predicted"/>
<dbReference type="SUPFAM" id="SSF102114">
    <property type="entry name" value="Radical SAM enzymes"/>
    <property type="match status" value="1"/>
</dbReference>
<keyword evidence="8" id="KW-1185">Reference proteome</keyword>
<dbReference type="Pfam" id="PF04055">
    <property type="entry name" value="Radical_SAM"/>
    <property type="match status" value="1"/>
</dbReference>
<dbReference type="InterPro" id="IPR007197">
    <property type="entry name" value="rSAM"/>
</dbReference>
<evidence type="ECO:0000259" key="6">
    <source>
        <dbReference type="Pfam" id="PF12345"/>
    </source>
</evidence>
<evidence type="ECO:0000256" key="1">
    <source>
        <dbReference type="ARBA" id="ARBA00022691"/>
    </source>
</evidence>
<dbReference type="GO" id="GO:0051536">
    <property type="term" value="F:iron-sulfur cluster binding"/>
    <property type="evidence" value="ECO:0007669"/>
    <property type="project" value="UniProtKB-KW"/>
</dbReference>
<accession>K0RJK9</accession>
<feature type="domain" description="Arsenosugar biosynthesis radical SAM protein ArsS-like C-terminal" evidence="6">
    <location>
        <begin position="310"/>
        <end position="442"/>
    </location>
</feature>
<dbReference type="eggNOG" id="ENOG502QWFM">
    <property type="taxonomic scope" value="Eukaryota"/>
</dbReference>
<dbReference type="InterPro" id="IPR026351">
    <property type="entry name" value="rSAM_ArsS-like"/>
</dbReference>